<accession>A0A923E1B4</accession>
<protein>
    <submittedName>
        <fullName evidence="5">Helix-turn-helix domain-containing protein</fullName>
    </submittedName>
</protein>
<organism evidence="5 6">
    <name type="scientific">Pedobacter planticolens</name>
    <dbReference type="NCBI Taxonomy" id="2679964"/>
    <lineage>
        <taxon>Bacteria</taxon>
        <taxon>Pseudomonadati</taxon>
        <taxon>Bacteroidota</taxon>
        <taxon>Sphingobacteriia</taxon>
        <taxon>Sphingobacteriales</taxon>
        <taxon>Sphingobacteriaceae</taxon>
        <taxon>Pedobacter</taxon>
    </lineage>
</organism>
<keyword evidence="2" id="KW-0238">DNA-binding</keyword>
<evidence type="ECO:0000256" key="3">
    <source>
        <dbReference type="ARBA" id="ARBA00023163"/>
    </source>
</evidence>
<evidence type="ECO:0000259" key="4">
    <source>
        <dbReference type="PROSITE" id="PS01124"/>
    </source>
</evidence>
<name>A0A923E1B4_9SPHI</name>
<sequence>MLKYTKELSNKNKLQTESTCEANYVKEADGQVFKWVFSGREECAVGNRTLSVHPDSFLILNQGSKYTEKIDSITPVNTLTIGFNQAFITDFNNSNQCTIDALLCNEGKETEQPQFMEAIYPFTGDMRFNILHLKAQIDQGVSDELLINEYLHHCLLNYYKIYKKEVLATAEKLSFAKTKTRTEVLKRLSVAKDYIISNYDKNFSLEDVASAACLSVNHLLRTFKEAYNDSPHQYLTNVRLSRAKYLLRTSNCHINEIVSLVGFECPSSFIRLFKTKFKITPINYKKNRLN</sequence>
<dbReference type="Gene3D" id="1.10.10.60">
    <property type="entry name" value="Homeodomain-like"/>
    <property type="match status" value="2"/>
</dbReference>
<dbReference type="AlphaFoldDB" id="A0A923E1B4"/>
<dbReference type="GO" id="GO:0003700">
    <property type="term" value="F:DNA-binding transcription factor activity"/>
    <property type="evidence" value="ECO:0007669"/>
    <property type="project" value="InterPro"/>
</dbReference>
<keyword evidence="3" id="KW-0804">Transcription</keyword>
<dbReference type="GO" id="GO:0043565">
    <property type="term" value="F:sequence-specific DNA binding"/>
    <property type="evidence" value="ECO:0007669"/>
    <property type="project" value="InterPro"/>
</dbReference>
<evidence type="ECO:0000256" key="1">
    <source>
        <dbReference type="ARBA" id="ARBA00023015"/>
    </source>
</evidence>
<dbReference type="Proteomes" id="UP000601055">
    <property type="component" value="Unassembled WGS sequence"/>
</dbReference>
<feature type="domain" description="HTH araC/xylS-type" evidence="4">
    <location>
        <begin position="189"/>
        <end position="287"/>
    </location>
</feature>
<gene>
    <name evidence="5" type="ORF">GM921_12200</name>
</gene>
<dbReference type="RefSeq" id="WP_182922920.1">
    <property type="nucleotide sequence ID" value="NZ_WNXD01000002.1"/>
</dbReference>
<evidence type="ECO:0000313" key="5">
    <source>
        <dbReference type="EMBL" id="MBB2146253.1"/>
    </source>
</evidence>
<dbReference type="InterPro" id="IPR018060">
    <property type="entry name" value="HTH_AraC"/>
</dbReference>
<dbReference type="Pfam" id="PF12833">
    <property type="entry name" value="HTH_18"/>
    <property type="match status" value="1"/>
</dbReference>
<evidence type="ECO:0000256" key="2">
    <source>
        <dbReference type="ARBA" id="ARBA00023125"/>
    </source>
</evidence>
<comment type="caution">
    <text evidence="5">The sequence shown here is derived from an EMBL/GenBank/DDBJ whole genome shotgun (WGS) entry which is preliminary data.</text>
</comment>
<dbReference type="SMART" id="SM00342">
    <property type="entry name" value="HTH_ARAC"/>
    <property type="match status" value="1"/>
</dbReference>
<reference evidence="5" key="1">
    <citation type="submission" date="2019-11" db="EMBL/GenBank/DDBJ databases">
        <title>Description of Pedobacter sp. LMG 31464T.</title>
        <authorList>
            <person name="Carlier A."/>
            <person name="Qi S."/>
            <person name="Vandamme P."/>
        </authorList>
    </citation>
    <scope>NUCLEOTIDE SEQUENCE</scope>
    <source>
        <strain evidence="5">LMG 31464</strain>
    </source>
</reference>
<dbReference type="SUPFAM" id="SSF46689">
    <property type="entry name" value="Homeodomain-like"/>
    <property type="match status" value="2"/>
</dbReference>
<dbReference type="PANTHER" id="PTHR43280">
    <property type="entry name" value="ARAC-FAMILY TRANSCRIPTIONAL REGULATOR"/>
    <property type="match status" value="1"/>
</dbReference>
<proteinExistence type="predicted"/>
<keyword evidence="6" id="KW-1185">Reference proteome</keyword>
<dbReference type="InterPro" id="IPR009057">
    <property type="entry name" value="Homeodomain-like_sf"/>
</dbReference>
<evidence type="ECO:0000313" key="6">
    <source>
        <dbReference type="Proteomes" id="UP000601055"/>
    </source>
</evidence>
<dbReference type="PANTHER" id="PTHR43280:SF2">
    <property type="entry name" value="HTH-TYPE TRANSCRIPTIONAL REGULATOR EXSA"/>
    <property type="match status" value="1"/>
</dbReference>
<dbReference type="PROSITE" id="PS01124">
    <property type="entry name" value="HTH_ARAC_FAMILY_2"/>
    <property type="match status" value="1"/>
</dbReference>
<keyword evidence="1" id="KW-0805">Transcription regulation</keyword>
<dbReference type="EMBL" id="WNXD01000002">
    <property type="protein sequence ID" value="MBB2146253.1"/>
    <property type="molecule type" value="Genomic_DNA"/>
</dbReference>